<accession>E0UN51</accession>
<sequence length="90" mass="10558">MTELEQTILSKLRQLSVEKQQEVLHFLDFLQQGLKTPPTEEESQIVNEIIALSLKRAMVTPSKSTQEIWDEFERVKNKIAVEYEQLNQNQ</sequence>
<dbReference type="KEGG" id="cyj:Cyan7822_6630"/>
<dbReference type="Proteomes" id="UP000008206">
    <property type="component" value="Plasmid Cy782202"/>
</dbReference>
<evidence type="ECO:0000313" key="2">
    <source>
        <dbReference type="Proteomes" id="UP000008206"/>
    </source>
</evidence>
<evidence type="ECO:0000313" key="1">
    <source>
        <dbReference type="EMBL" id="ADN18381.1"/>
    </source>
</evidence>
<keyword evidence="1" id="KW-0614">Plasmid</keyword>
<dbReference type="AlphaFoldDB" id="E0UN51"/>
<keyword evidence="2" id="KW-1185">Reference proteome</keyword>
<protein>
    <recommendedName>
        <fullName evidence="3">DUF2281 domain-containing protein</fullName>
    </recommendedName>
</protein>
<geneLocation type="plasmid" evidence="1 2">
    <name>Cy782202</name>
</geneLocation>
<proteinExistence type="predicted"/>
<dbReference type="OrthoDB" id="9256236at2"/>
<organism evidence="1 2">
    <name type="scientific">Gloeothece verrucosa (strain PCC 7822)</name>
    <name type="common">Cyanothece sp. (strain PCC 7822)</name>
    <dbReference type="NCBI Taxonomy" id="497965"/>
    <lineage>
        <taxon>Bacteria</taxon>
        <taxon>Bacillati</taxon>
        <taxon>Cyanobacteriota</taxon>
        <taxon>Cyanophyceae</taxon>
        <taxon>Oscillatoriophycideae</taxon>
        <taxon>Chroococcales</taxon>
        <taxon>Aphanothecaceae</taxon>
        <taxon>Gloeothece</taxon>
        <taxon>Gloeothece verrucosa</taxon>
    </lineage>
</organism>
<dbReference type="HOGENOM" id="CLU_174693_0_0_3"/>
<dbReference type="RefSeq" id="WP_013335123.1">
    <property type="nucleotide sequence ID" value="NC_014534.1"/>
</dbReference>
<dbReference type="EMBL" id="CP002200">
    <property type="protein sequence ID" value="ADN18381.1"/>
    <property type="molecule type" value="Genomic_DNA"/>
</dbReference>
<evidence type="ECO:0008006" key="3">
    <source>
        <dbReference type="Google" id="ProtNLM"/>
    </source>
</evidence>
<name>E0UN51_GLOV7</name>
<gene>
    <name evidence="1" type="ordered locus">Cyan7822_6630</name>
</gene>
<reference evidence="2" key="1">
    <citation type="journal article" date="2011" name="MBio">
        <title>Novel metabolic attributes of the genus Cyanothece, comprising a group of unicellular nitrogen-fixing Cyanobacteria.</title>
        <authorList>
            <person name="Bandyopadhyay A."/>
            <person name="Elvitigala T."/>
            <person name="Welsh E."/>
            <person name="Stockel J."/>
            <person name="Liberton M."/>
            <person name="Min H."/>
            <person name="Sherman L.A."/>
            <person name="Pakrasi H.B."/>
        </authorList>
    </citation>
    <scope>NUCLEOTIDE SEQUENCE [LARGE SCALE GENOMIC DNA]</scope>
    <source>
        <strain evidence="2">PCC 7822</strain>
        <plasmid evidence="2">Cy782202</plasmid>
    </source>
</reference>